<feature type="compositionally biased region" description="Basic and acidic residues" evidence="1">
    <location>
        <begin position="86"/>
        <end position="120"/>
    </location>
</feature>
<sequence length="120" mass="12929">MIIIGLLLLLAAGAFTGLLIADNASGGPNHDVTIFDNTLATVNTLGAFLAGIGIALLLGLALALIFGGMSRRRRARVRGRRAPYRGPEEPPREEVHTEPAAGDERTRDRYPDDGRDPDRR</sequence>
<evidence type="ECO:0000256" key="1">
    <source>
        <dbReference type="SAM" id="MobiDB-lite"/>
    </source>
</evidence>
<feature type="compositionally biased region" description="Basic residues" evidence="1">
    <location>
        <begin position="71"/>
        <end position="83"/>
    </location>
</feature>
<evidence type="ECO:0000313" key="4">
    <source>
        <dbReference type="Proteomes" id="UP001551210"/>
    </source>
</evidence>
<feature type="transmembrane region" description="Helical" evidence="2">
    <location>
        <begin position="45"/>
        <end position="66"/>
    </location>
</feature>
<gene>
    <name evidence="3" type="ORF">AB0A76_27980</name>
</gene>
<keyword evidence="2" id="KW-0812">Transmembrane</keyword>
<keyword evidence="4" id="KW-1185">Reference proteome</keyword>
<accession>A0ABV3D3G0</accession>
<dbReference type="EMBL" id="JBEZAM010000053">
    <property type="protein sequence ID" value="MEU7296999.1"/>
    <property type="molecule type" value="Genomic_DNA"/>
</dbReference>
<dbReference type="Proteomes" id="UP001551210">
    <property type="component" value="Unassembled WGS sequence"/>
</dbReference>
<comment type="caution">
    <text evidence="3">The sequence shown here is derived from an EMBL/GenBank/DDBJ whole genome shotgun (WGS) entry which is preliminary data.</text>
</comment>
<name>A0ABV3D3G0_STREX</name>
<keyword evidence="2" id="KW-1133">Transmembrane helix</keyword>
<dbReference type="RefSeq" id="WP_359213808.1">
    <property type="nucleotide sequence ID" value="NZ_JBEZAM010000053.1"/>
</dbReference>
<organism evidence="3 4">
    <name type="scientific">Streptomyces exfoliatus</name>
    <name type="common">Streptomyces hydrogenans</name>
    <dbReference type="NCBI Taxonomy" id="1905"/>
    <lineage>
        <taxon>Bacteria</taxon>
        <taxon>Bacillati</taxon>
        <taxon>Actinomycetota</taxon>
        <taxon>Actinomycetes</taxon>
        <taxon>Kitasatosporales</taxon>
        <taxon>Streptomycetaceae</taxon>
        <taxon>Streptomyces</taxon>
    </lineage>
</organism>
<feature type="region of interest" description="Disordered" evidence="1">
    <location>
        <begin position="71"/>
        <end position="120"/>
    </location>
</feature>
<evidence type="ECO:0000256" key="2">
    <source>
        <dbReference type="SAM" id="Phobius"/>
    </source>
</evidence>
<keyword evidence="2" id="KW-0472">Membrane</keyword>
<proteinExistence type="predicted"/>
<reference evidence="3 4" key="1">
    <citation type="submission" date="2024-06" db="EMBL/GenBank/DDBJ databases">
        <title>The Natural Products Discovery Center: Release of the First 8490 Sequenced Strains for Exploring Actinobacteria Biosynthetic Diversity.</title>
        <authorList>
            <person name="Kalkreuter E."/>
            <person name="Kautsar S.A."/>
            <person name="Yang D."/>
            <person name="Bader C.D."/>
            <person name="Teijaro C.N."/>
            <person name="Fluegel L."/>
            <person name="Davis C.M."/>
            <person name="Simpson J.R."/>
            <person name="Lauterbach L."/>
            <person name="Steele A.D."/>
            <person name="Gui C."/>
            <person name="Meng S."/>
            <person name="Li G."/>
            <person name="Viehrig K."/>
            <person name="Ye F."/>
            <person name="Su P."/>
            <person name="Kiefer A.F."/>
            <person name="Nichols A."/>
            <person name="Cepeda A.J."/>
            <person name="Yan W."/>
            <person name="Fan B."/>
            <person name="Jiang Y."/>
            <person name="Adhikari A."/>
            <person name="Zheng C.-J."/>
            <person name="Schuster L."/>
            <person name="Cowan T.M."/>
            <person name="Smanski M.J."/>
            <person name="Chevrette M.G."/>
            <person name="De Carvalho L.P.S."/>
            <person name="Shen B."/>
        </authorList>
    </citation>
    <scope>NUCLEOTIDE SEQUENCE [LARGE SCALE GENOMIC DNA]</scope>
    <source>
        <strain evidence="3 4">NPDC045705</strain>
    </source>
</reference>
<evidence type="ECO:0000313" key="3">
    <source>
        <dbReference type="EMBL" id="MEU7296999.1"/>
    </source>
</evidence>
<protein>
    <submittedName>
        <fullName evidence="3">Uncharacterized protein</fullName>
    </submittedName>
</protein>